<organism evidence="2 3">
    <name type="scientific">Cirrhinus molitorella</name>
    <name type="common">mud carp</name>
    <dbReference type="NCBI Taxonomy" id="172907"/>
    <lineage>
        <taxon>Eukaryota</taxon>
        <taxon>Metazoa</taxon>
        <taxon>Chordata</taxon>
        <taxon>Craniata</taxon>
        <taxon>Vertebrata</taxon>
        <taxon>Euteleostomi</taxon>
        <taxon>Actinopterygii</taxon>
        <taxon>Neopterygii</taxon>
        <taxon>Teleostei</taxon>
        <taxon>Ostariophysi</taxon>
        <taxon>Cypriniformes</taxon>
        <taxon>Cyprinidae</taxon>
        <taxon>Labeoninae</taxon>
        <taxon>Labeonini</taxon>
        <taxon>Cirrhinus</taxon>
    </lineage>
</organism>
<dbReference type="Proteomes" id="UP001558613">
    <property type="component" value="Unassembled WGS sequence"/>
</dbReference>
<evidence type="ECO:0000256" key="1">
    <source>
        <dbReference type="SAM" id="MobiDB-lite"/>
    </source>
</evidence>
<comment type="caution">
    <text evidence="2">The sequence shown here is derived from an EMBL/GenBank/DDBJ whole genome shotgun (WGS) entry which is preliminary data.</text>
</comment>
<evidence type="ECO:0000313" key="3">
    <source>
        <dbReference type="Proteomes" id="UP001558613"/>
    </source>
</evidence>
<feature type="region of interest" description="Disordered" evidence="1">
    <location>
        <begin position="1"/>
        <end position="49"/>
    </location>
</feature>
<gene>
    <name evidence="2" type="ORF">QQF64_002032</name>
</gene>
<feature type="compositionally biased region" description="Polar residues" evidence="1">
    <location>
        <begin position="39"/>
        <end position="49"/>
    </location>
</feature>
<accession>A0ABR3MP00</accession>
<reference evidence="2 3" key="1">
    <citation type="submission" date="2023-09" db="EMBL/GenBank/DDBJ databases">
        <authorList>
            <person name="Wang M."/>
        </authorList>
    </citation>
    <scope>NUCLEOTIDE SEQUENCE [LARGE SCALE GENOMIC DNA]</scope>
    <source>
        <strain evidence="2">GT-2023</strain>
        <tissue evidence="2">Liver</tissue>
    </source>
</reference>
<feature type="non-terminal residue" evidence="2">
    <location>
        <position position="250"/>
    </location>
</feature>
<sequence>MILPQTLQLSGVRGYSETGRDGGSQVERVRGARGGFGTLSRSQQPIASPQRNRFDKWVFSATNHRSRSGNADGRPSLFTIFVLVTGLHEAFDLSPPTLEKAATPQTRKRCKLNTCLSDHQPQPFSPACLRLCDRWEEAAAFRPLLCGCTEVLRLGGGGGGGGEQLLPTQKPVSQPDRQREAASAGAVFPGALGLLRQPPQLQSRREIFMAAAKCEMDQNKSDSFLRKAGRSCSRTKIRSRYGYISTETRP</sequence>
<proteinExistence type="predicted"/>
<dbReference type="EMBL" id="JAYMGO010000010">
    <property type="protein sequence ID" value="KAL1266357.1"/>
    <property type="molecule type" value="Genomic_DNA"/>
</dbReference>
<name>A0ABR3MP00_9TELE</name>
<protein>
    <submittedName>
        <fullName evidence="2">Uncharacterized protein</fullName>
    </submittedName>
</protein>
<keyword evidence="3" id="KW-1185">Reference proteome</keyword>
<evidence type="ECO:0000313" key="2">
    <source>
        <dbReference type="EMBL" id="KAL1266357.1"/>
    </source>
</evidence>